<name>A0A941AV35_9FLAO</name>
<keyword evidence="1" id="KW-0472">Membrane</keyword>
<evidence type="ECO:0000256" key="1">
    <source>
        <dbReference type="SAM" id="Phobius"/>
    </source>
</evidence>
<keyword evidence="3" id="KW-1185">Reference proteome</keyword>
<dbReference type="AlphaFoldDB" id="A0A941AV35"/>
<dbReference type="EMBL" id="JAGFBV010000001">
    <property type="protein sequence ID" value="MBP4136509.1"/>
    <property type="molecule type" value="Genomic_DNA"/>
</dbReference>
<comment type="caution">
    <text evidence="2">The sequence shown here is derived from an EMBL/GenBank/DDBJ whole genome shotgun (WGS) entry which is preliminary data.</text>
</comment>
<proteinExistence type="predicted"/>
<dbReference type="Proteomes" id="UP000675047">
    <property type="component" value="Unassembled WGS sequence"/>
</dbReference>
<protein>
    <submittedName>
        <fullName evidence="2">Uncharacterized protein</fullName>
    </submittedName>
</protein>
<feature type="transmembrane region" description="Helical" evidence="1">
    <location>
        <begin position="68"/>
        <end position="86"/>
    </location>
</feature>
<dbReference type="RefSeq" id="WP_210664561.1">
    <property type="nucleotide sequence ID" value="NZ_JAGFBV010000001.1"/>
</dbReference>
<reference evidence="2 3" key="1">
    <citation type="submission" date="2021-03" db="EMBL/GenBank/DDBJ databases">
        <title>Flavobacterium Flabelliformis Sp. Nov. And Flavobacterium Geliluteum Sp. Nov., Two Novel Multidrug Resistant Psychrophilic Species Isolated From Antarctica.</title>
        <authorList>
            <person name="Kralova S."/>
            <person name="Busse H.J."/>
            <person name="Bezdicek M."/>
            <person name="Nykrynova M."/>
            <person name="Kroupova E."/>
            <person name="Krsek D."/>
            <person name="Sedlacek I."/>
        </authorList>
    </citation>
    <scope>NUCLEOTIDE SEQUENCE [LARGE SCALE GENOMIC DNA]</scope>
    <source>
        <strain evidence="2 3">P7388</strain>
    </source>
</reference>
<evidence type="ECO:0000313" key="2">
    <source>
        <dbReference type="EMBL" id="MBP4136509.1"/>
    </source>
</evidence>
<gene>
    <name evidence="2" type="ORF">J3495_00265</name>
</gene>
<accession>A0A941AV35</accession>
<feature type="transmembrane region" description="Helical" evidence="1">
    <location>
        <begin position="92"/>
        <end position="112"/>
    </location>
</feature>
<keyword evidence="1" id="KW-0812">Transmembrane</keyword>
<sequence length="126" mass="15049">MRRDEILKILEENNYKYNLKNDVIIVNLEFCQNIIIDLSSPQKTVITDQLVNWNFLTGAIKMSLKNAVLYNFFLLIFFGFFCQYAEFINQNYTSLLLIFIGWVLLFTIFYLIKLESFKLQFIAMMK</sequence>
<keyword evidence="1" id="KW-1133">Transmembrane helix</keyword>
<organism evidence="2 3">
    <name type="scientific">Flavobacterium geliluteum</name>
    <dbReference type="NCBI Taxonomy" id="2816120"/>
    <lineage>
        <taxon>Bacteria</taxon>
        <taxon>Pseudomonadati</taxon>
        <taxon>Bacteroidota</taxon>
        <taxon>Flavobacteriia</taxon>
        <taxon>Flavobacteriales</taxon>
        <taxon>Flavobacteriaceae</taxon>
        <taxon>Flavobacterium</taxon>
    </lineage>
</organism>
<evidence type="ECO:0000313" key="3">
    <source>
        <dbReference type="Proteomes" id="UP000675047"/>
    </source>
</evidence>